<keyword evidence="5 6" id="KW-0472">Membrane</keyword>
<evidence type="ECO:0000256" key="3">
    <source>
        <dbReference type="ARBA" id="ARBA00022692"/>
    </source>
</evidence>
<gene>
    <name evidence="7" type="ORF">METZ01_LOCUS3382</name>
</gene>
<dbReference type="EMBL" id="UINC01000175">
    <property type="protein sequence ID" value="SUZ50528.1"/>
    <property type="molecule type" value="Genomic_DNA"/>
</dbReference>
<organism evidence="7">
    <name type="scientific">marine metagenome</name>
    <dbReference type="NCBI Taxonomy" id="408172"/>
    <lineage>
        <taxon>unclassified sequences</taxon>
        <taxon>metagenomes</taxon>
        <taxon>ecological metagenomes</taxon>
    </lineage>
</organism>
<reference evidence="7" key="1">
    <citation type="submission" date="2018-05" db="EMBL/GenBank/DDBJ databases">
        <authorList>
            <person name="Lanie J.A."/>
            <person name="Ng W.-L."/>
            <person name="Kazmierczak K.M."/>
            <person name="Andrzejewski T.M."/>
            <person name="Davidsen T.M."/>
            <person name="Wayne K.J."/>
            <person name="Tettelin H."/>
            <person name="Glass J.I."/>
            <person name="Rusch D."/>
            <person name="Podicherti R."/>
            <person name="Tsui H.-C.T."/>
            <person name="Winkler M.E."/>
        </authorList>
    </citation>
    <scope>NUCLEOTIDE SEQUENCE</scope>
</reference>
<protein>
    <submittedName>
        <fullName evidence="7">Uncharacterized protein</fullName>
    </submittedName>
</protein>
<proteinExistence type="predicted"/>
<evidence type="ECO:0000256" key="5">
    <source>
        <dbReference type="ARBA" id="ARBA00023136"/>
    </source>
</evidence>
<evidence type="ECO:0000256" key="6">
    <source>
        <dbReference type="SAM" id="Phobius"/>
    </source>
</evidence>
<keyword evidence="3 6" id="KW-0812">Transmembrane</keyword>
<dbReference type="InterPro" id="IPR001851">
    <property type="entry name" value="ABC_transp_permease"/>
</dbReference>
<keyword evidence="4 6" id="KW-1133">Transmembrane helix</keyword>
<feature type="transmembrane region" description="Helical" evidence="6">
    <location>
        <begin position="173"/>
        <end position="190"/>
    </location>
</feature>
<evidence type="ECO:0000313" key="7">
    <source>
        <dbReference type="EMBL" id="SUZ50528.1"/>
    </source>
</evidence>
<evidence type="ECO:0000256" key="2">
    <source>
        <dbReference type="ARBA" id="ARBA00022475"/>
    </source>
</evidence>
<dbReference type="PANTHER" id="PTHR32196">
    <property type="entry name" value="ABC TRANSPORTER PERMEASE PROTEIN YPHD-RELATED-RELATED"/>
    <property type="match status" value="1"/>
</dbReference>
<sequence>MNWYKSLPTEFNIFLVLLGMALLFEILGWIFIGQSFILNKRRLIIMILQVSVIGIIAVGVTQVIVMSGIDLSGGSLVAFSAIVAASLAQNSAYSKAVFPHLTDLPFLIPVLAGIGAGLIAGFISGNLIARTGIPAFIATLGMLVSARGAAAWYNNGKPVSFLTDDFTSLGQGAWPVFIFLTVALVFHILMRYTKYGKHTYAIGSNEEAARVAGINIKRHKILVYSIAGALSGLAGVVTAARAMSAQAGMGMMYELDAISAAVIGGTSLFGGRGRITGTLIGVLILGVITSGFVFLRINAYYQDMVKGAIIVGAVVLDQYRNNKLKNKDKDI</sequence>
<feature type="transmembrane region" description="Helical" evidence="6">
    <location>
        <begin position="44"/>
        <end position="65"/>
    </location>
</feature>
<feature type="transmembrane region" description="Helical" evidence="6">
    <location>
        <begin position="221"/>
        <end position="243"/>
    </location>
</feature>
<keyword evidence="2" id="KW-1003">Cell membrane</keyword>
<dbReference type="GO" id="GO:0005886">
    <property type="term" value="C:plasma membrane"/>
    <property type="evidence" value="ECO:0007669"/>
    <property type="project" value="UniProtKB-SubCell"/>
</dbReference>
<dbReference type="AlphaFoldDB" id="A0A381N9W8"/>
<comment type="subcellular location">
    <subcellularLocation>
        <location evidence="1">Cell membrane</location>
        <topology evidence="1">Multi-pass membrane protein</topology>
    </subcellularLocation>
</comment>
<name>A0A381N9W8_9ZZZZ</name>
<evidence type="ECO:0000256" key="4">
    <source>
        <dbReference type="ARBA" id="ARBA00022989"/>
    </source>
</evidence>
<accession>A0A381N9W8</accession>
<dbReference type="GO" id="GO:0022857">
    <property type="term" value="F:transmembrane transporter activity"/>
    <property type="evidence" value="ECO:0007669"/>
    <property type="project" value="InterPro"/>
</dbReference>
<evidence type="ECO:0000256" key="1">
    <source>
        <dbReference type="ARBA" id="ARBA00004651"/>
    </source>
</evidence>
<feature type="transmembrane region" description="Helical" evidence="6">
    <location>
        <begin position="275"/>
        <end position="295"/>
    </location>
</feature>
<feature type="transmembrane region" description="Helical" evidence="6">
    <location>
        <begin position="12"/>
        <end position="32"/>
    </location>
</feature>
<feature type="transmembrane region" description="Helical" evidence="6">
    <location>
        <begin position="135"/>
        <end position="153"/>
    </location>
</feature>
<dbReference type="CDD" id="cd06579">
    <property type="entry name" value="TM_PBP1_transp_AraH_like"/>
    <property type="match status" value="1"/>
</dbReference>
<dbReference type="Pfam" id="PF02653">
    <property type="entry name" value="BPD_transp_2"/>
    <property type="match status" value="1"/>
</dbReference>
<feature type="transmembrane region" description="Helical" evidence="6">
    <location>
        <begin position="106"/>
        <end position="128"/>
    </location>
</feature>